<dbReference type="InterPro" id="IPR008974">
    <property type="entry name" value="TRAF-like"/>
</dbReference>
<dbReference type="Pfam" id="PF24570">
    <property type="entry name" value="BACK_BPM_SPOP"/>
    <property type="match status" value="2"/>
</dbReference>
<dbReference type="CDD" id="cd00121">
    <property type="entry name" value="MATH"/>
    <property type="match status" value="3"/>
</dbReference>
<reference evidence="4" key="1">
    <citation type="submission" date="2015-04" db="UniProtKB">
        <authorList>
            <consortium name="EnsemblPlants"/>
        </authorList>
    </citation>
    <scope>IDENTIFICATION</scope>
</reference>
<evidence type="ECO:0000313" key="5">
    <source>
        <dbReference type="Proteomes" id="UP000008021"/>
    </source>
</evidence>
<dbReference type="HOGENOM" id="CLU_004253_5_0_1"/>
<comment type="pathway">
    <text evidence="1">Protein modification; protein ubiquitination.</text>
</comment>
<dbReference type="Gene3D" id="1.25.40.420">
    <property type="match status" value="2"/>
</dbReference>
<dbReference type="Pfam" id="PF00651">
    <property type="entry name" value="BTB"/>
    <property type="match status" value="2"/>
</dbReference>
<dbReference type="SUPFAM" id="SSF49599">
    <property type="entry name" value="TRAF domain-like"/>
    <property type="match status" value="3"/>
</dbReference>
<dbReference type="Gene3D" id="3.30.710.10">
    <property type="entry name" value="Potassium Channel Kv1.1, Chain A"/>
    <property type="match status" value="2"/>
</dbReference>
<dbReference type="EnsemblPlants" id="OMERI06G24460.1">
    <property type="protein sequence ID" value="OMERI06G24460.1"/>
    <property type="gene ID" value="OMERI06G24460"/>
</dbReference>
<feature type="domain" description="BTB" evidence="3">
    <location>
        <begin position="415"/>
        <end position="482"/>
    </location>
</feature>
<accession>A0A0E0E562</accession>
<dbReference type="SUPFAM" id="SSF54695">
    <property type="entry name" value="POZ domain"/>
    <property type="match status" value="2"/>
</dbReference>
<dbReference type="eggNOG" id="KOG1987">
    <property type="taxonomic scope" value="Eukaryota"/>
</dbReference>
<dbReference type="STRING" id="40149.A0A0E0E562"/>
<dbReference type="InterPro" id="IPR011333">
    <property type="entry name" value="SKP1/BTB/POZ_sf"/>
</dbReference>
<evidence type="ECO:0000256" key="1">
    <source>
        <dbReference type="ARBA" id="ARBA00004906"/>
    </source>
</evidence>
<dbReference type="GO" id="GO:0016567">
    <property type="term" value="P:protein ubiquitination"/>
    <property type="evidence" value="ECO:0007669"/>
    <property type="project" value="InterPro"/>
</dbReference>
<dbReference type="PANTHER" id="PTHR26379:SF180">
    <property type="entry name" value="TRAF TRANSCRIPTION FACTOR"/>
    <property type="match status" value="1"/>
</dbReference>
<feature type="domain" description="BTB" evidence="3">
    <location>
        <begin position="690"/>
        <end position="757"/>
    </location>
</feature>
<evidence type="ECO:0000256" key="2">
    <source>
        <dbReference type="ARBA" id="ARBA00010846"/>
    </source>
</evidence>
<comment type="similarity">
    <text evidence="2">Belongs to the Tdpoz family.</text>
</comment>
<dbReference type="PANTHER" id="PTHR26379">
    <property type="entry name" value="BTB/POZ AND MATH DOMAIN-CONTAINING PROTEIN 1"/>
    <property type="match status" value="1"/>
</dbReference>
<dbReference type="Proteomes" id="UP000008021">
    <property type="component" value="Chromosome 6"/>
</dbReference>
<evidence type="ECO:0000259" key="3">
    <source>
        <dbReference type="PROSITE" id="PS50097"/>
    </source>
</evidence>
<dbReference type="PROSITE" id="PS50097">
    <property type="entry name" value="BTB"/>
    <property type="match status" value="2"/>
</dbReference>
<dbReference type="Gramene" id="OMERI06G24460.1">
    <property type="protein sequence ID" value="OMERI06G24460.1"/>
    <property type="gene ID" value="OMERI06G24460"/>
</dbReference>
<protein>
    <recommendedName>
        <fullName evidence="3">BTB domain-containing protein</fullName>
    </recommendedName>
</protein>
<dbReference type="InterPro" id="IPR056423">
    <property type="entry name" value="BACK_BPM_SPOP"/>
</dbReference>
<dbReference type="SMART" id="SM00225">
    <property type="entry name" value="BTB"/>
    <property type="match status" value="2"/>
</dbReference>
<dbReference type="InterPro" id="IPR002083">
    <property type="entry name" value="MATH/TRAF_dom"/>
</dbReference>
<name>A0A0E0E562_9ORYZ</name>
<proteinExistence type="inferred from homology"/>
<dbReference type="Gene3D" id="2.60.210.10">
    <property type="entry name" value="Apoptosis, Tumor Necrosis Factor Receptor Associated Protein 2, Chain A"/>
    <property type="match status" value="2"/>
</dbReference>
<evidence type="ECO:0000313" key="4">
    <source>
        <dbReference type="EnsemblPlants" id="OMERI06G24460.1"/>
    </source>
</evidence>
<dbReference type="InterPro" id="IPR000210">
    <property type="entry name" value="BTB/POZ_dom"/>
</dbReference>
<organism evidence="4">
    <name type="scientific">Oryza meridionalis</name>
    <dbReference type="NCBI Taxonomy" id="40149"/>
    <lineage>
        <taxon>Eukaryota</taxon>
        <taxon>Viridiplantae</taxon>
        <taxon>Streptophyta</taxon>
        <taxon>Embryophyta</taxon>
        <taxon>Tracheophyta</taxon>
        <taxon>Spermatophyta</taxon>
        <taxon>Magnoliopsida</taxon>
        <taxon>Liliopsida</taxon>
        <taxon>Poales</taxon>
        <taxon>Poaceae</taxon>
        <taxon>BOP clade</taxon>
        <taxon>Oryzoideae</taxon>
        <taxon>Oryzeae</taxon>
        <taxon>Oryzinae</taxon>
        <taxon>Oryza</taxon>
    </lineage>
</organism>
<reference evidence="4" key="2">
    <citation type="submission" date="2018-05" db="EMBL/GenBank/DDBJ databases">
        <title>OmerRS3 (Oryza meridionalis Reference Sequence Version 3).</title>
        <authorList>
            <person name="Zhang J."/>
            <person name="Kudrna D."/>
            <person name="Lee S."/>
            <person name="Talag J."/>
            <person name="Welchert J."/>
            <person name="Wing R.A."/>
        </authorList>
    </citation>
    <scope>NUCLEOTIDE SEQUENCE [LARGE SCALE GENOMIC DNA]</scope>
    <source>
        <strain evidence="4">cv. OR44</strain>
    </source>
</reference>
<sequence length="869" mass="95303">MASNLTEAATVRHIFTVNGYSATKVSNGPFPSKRLAVGGYEWEIRYNLVLLGPAAPAAAVGSGRVTASLWCKLMNWRDARGNIHEFASRSFALAAMPSTSYLTQGQVVAHDFVVNATKASTMPFPSKRLAVGGCGWEIHYTSNLYAEGERWVAFKLVFLGAAADAPPCRVLVSPTSPRDEFAVTWFDPITECHYEFEEKSVAHEFWSRADGSPWLRLITRKDLESHECAVSSDSFTVRCTITVSSRSTASVLPRPARTRSATNPIGQSDGYKWGINFYPALKQTIYISRRHVETRRDVALELVFLAGARNRDGVKASLSCRMVDPTGVLGPSEGKSVSHIFTSAMDCTSPLCFGSRSDLEALGYLKDDSLTVECTITVLKELPEPEISLVDDQVHVPSSDLQQHLGELLQKETATDVTFVVSGKSFAAHKLILAARSPVFIAEFFGHMKEASSERVEVVDMEPAAFNAMLHFIYTDTVPELDASTTKIMAMHLLIERLKLICEGKLSGGIDVDTAATTLALAEQHGCSLLKARCVEFIIRTPANLDAVMETEGYKHLETICPLLTDVTRSNDIQLKIVGHSLTMAMDDGEFFSSRRYCVGGHDWEIRLRPKDPWVGRRDRPLTLKLVLRSAPRTGSDSVKAQLSCCLVDLTQKLRPSEMKTVSHKFHKPGDYSPRAVFMARDELQSKSGADVTFVVSGESFAAHKAILASRSPVFMAELFGAMKVKASERVEVKDMEAPVFKAILHFVYTDTVPELDHRDGEETEAAAVATATAQHLLAGADRYGLERLKLICASKLAERIDVDTVSTTLALAEQHDCSHLKAKCVEFIAAGTAENLDAVLATDGYKHLEASCPSVLTDIVKVARGRKN</sequence>
<keyword evidence="5" id="KW-1185">Reference proteome</keyword>
<dbReference type="InterPro" id="IPR045005">
    <property type="entry name" value="BPM1-6"/>
</dbReference>
<dbReference type="AlphaFoldDB" id="A0A0E0E562"/>